<dbReference type="AlphaFoldDB" id="A0A7U2FCD1"/>
<protein>
    <submittedName>
        <fullName evidence="1">Uncharacterized protein</fullName>
    </submittedName>
</protein>
<dbReference type="EMBL" id="CP069036">
    <property type="protein sequence ID" value="QRD02663.1"/>
    <property type="molecule type" value="Genomic_DNA"/>
</dbReference>
<evidence type="ECO:0000313" key="2">
    <source>
        <dbReference type="Proteomes" id="UP000663193"/>
    </source>
</evidence>
<gene>
    <name evidence="1" type="ORF">JI435_418380</name>
</gene>
<sequence length="107" mass="11306">MLVSQSAVCLLAVKRANAGAGGRAGQEGEGARVQSLPVPSILFLASYLACCSSRETVPRQPHPSKAISHPEPGYPPLPTDLHAQLSRFFGTGSPFSDISLRPRLPEV</sequence>
<proteinExistence type="predicted"/>
<keyword evidence="2" id="KW-1185">Reference proteome</keyword>
<organism evidence="1 2">
    <name type="scientific">Phaeosphaeria nodorum (strain SN15 / ATCC MYA-4574 / FGSC 10173)</name>
    <name type="common">Glume blotch fungus</name>
    <name type="synonym">Parastagonospora nodorum</name>
    <dbReference type="NCBI Taxonomy" id="321614"/>
    <lineage>
        <taxon>Eukaryota</taxon>
        <taxon>Fungi</taxon>
        <taxon>Dikarya</taxon>
        <taxon>Ascomycota</taxon>
        <taxon>Pezizomycotina</taxon>
        <taxon>Dothideomycetes</taxon>
        <taxon>Pleosporomycetidae</taxon>
        <taxon>Pleosporales</taxon>
        <taxon>Pleosporineae</taxon>
        <taxon>Phaeosphaeriaceae</taxon>
        <taxon>Parastagonospora</taxon>
    </lineage>
</organism>
<name>A0A7U2FCD1_PHANO</name>
<accession>A0A7U2FCD1</accession>
<dbReference type="VEuPathDB" id="FungiDB:JI435_418380"/>
<dbReference type="Proteomes" id="UP000663193">
    <property type="component" value="Chromosome 14"/>
</dbReference>
<reference evidence="2" key="1">
    <citation type="journal article" date="2021" name="BMC Genomics">
        <title>Chromosome-level genome assembly and manually-curated proteome of model necrotroph Parastagonospora nodorum Sn15 reveals a genome-wide trove of candidate effector homologs, and redundancy of virulence-related functions within an accessory chromosome.</title>
        <authorList>
            <person name="Bertazzoni S."/>
            <person name="Jones D.A.B."/>
            <person name="Phan H.T."/>
            <person name="Tan K.-C."/>
            <person name="Hane J.K."/>
        </authorList>
    </citation>
    <scope>NUCLEOTIDE SEQUENCE [LARGE SCALE GENOMIC DNA]</scope>
    <source>
        <strain evidence="2">SN15 / ATCC MYA-4574 / FGSC 10173)</strain>
    </source>
</reference>
<evidence type="ECO:0000313" key="1">
    <source>
        <dbReference type="EMBL" id="QRD02663.1"/>
    </source>
</evidence>